<evidence type="ECO:0000313" key="3">
    <source>
        <dbReference type="Proteomes" id="UP001422759"/>
    </source>
</evidence>
<reference evidence="3" key="1">
    <citation type="journal article" date="2019" name="Int. J. Syst. Evol. Microbiol.">
        <title>The Global Catalogue of Microorganisms (GCM) 10K type strain sequencing project: providing services to taxonomists for standard genome sequencing and annotation.</title>
        <authorList>
            <consortium name="The Broad Institute Genomics Platform"/>
            <consortium name="The Broad Institute Genome Sequencing Center for Infectious Disease"/>
            <person name="Wu L."/>
            <person name="Ma J."/>
        </authorList>
    </citation>
    <scope>NUCLEOTIDE SEQUENCE [LARGE SCALE GENOMIC DNA]</scope>
    <source>
        <strain evidence="3">JCM 14560</strain>
    </source>
</reference>
<proteinExistence type="predicted"/>
<dbReference type="RefSeq" id="WP_344468621.1">
    <property type="nucleotide sequence ID" value="NZ_BAAANT010000044.1"/>
</dbReference>
<protein>
    <submittedName>
        <fullName evidence="2">Uncharacterized protein</fullName>
    </submittedName>
</protein>
<comment type="caution">
    <text evidence="2">The sequence shown here is derived from an EMBL/GenBank/DDBJ whole genome shotgun (WGS) entry which is preliminary data.</text>
</comment>
<sequence>MLALEAEQQIQSQVWELTPGDHALALEAEAGLRKAVGLTDAQEGSPEIERLFRERSQPPIELKRSGDLHRL</sequence>
<feature type="region of interest" description="Disordered" evidence="1">
    <location>
        <begin position="38"/>
        <end position="71"/>
    </location>
</feature>
<organism evidence="2 3">
    <name type="scientific">Kitasatospora kazusensis</name>
    <dbReference type="NCBI Taxonomy" id="407974"/>
    <lineage>
        <taxon>Bacteria</taxon>
        <taxon>Bacillati</taxon>
        <taxon>Actinomycetota</taxon>
        <taxon>Actinomycetes</taxon>
        <taxon>Kitasatosporales</taxon>
        <taxon>Streptomycetaceae</taxon>
        <taxon>Kitasatospora</taxon>
    </lineage>
</organism>
<dbReference type="EMBL" id="BAAANT010000044">
    <property type="protein sequence ID" value="GAA2154980.1"/>
    <property type="molecule type" value="Genomic_DNA"/>
</dbReference>
<evidence type="ECO:0000313" key="2">
    <source>
        <dbReference type="EMBL" id="GAA2154980.1"/>
    </source>
</evidence>
<dbReference type="Proteomes" id="UP001422759">
    <property type="component" value="Unassembled WGS sequence"/>
</dbReference>
<evidence type="ECO:0000256" key="1">
    <source>
        <dbReference type="SAM" id="MobiDB-lite"/>
    </source>
</evidence>
<name>A0ABP5M070_9ACTN</name>
<keyword evidence="3" id="KW-1185">Reference proteome</keyword>
<gene>
    <name evidence="2" type="ORF">GCM10009760_54460</name>
</gene>
<accession>A0ABP5M070</accession>
<feature type="compositionally biased region" description="Basic and acidic residues" evidence="1">
    <location>
        <begin position="47"/>
        <end position="71"/>
    </location>
</feature>